<comment type="caution">
    <text evidence="1">The sequence shown here is derived from an EMBL/GenBank/DDBJ whole genome shotgun (WGS) entry which is preliminary data.</text>
</comment>
<keyword evidence="2" id="KW-1185">Reference proteome</keyword>
<gene>
    <name evidence="1" type="ORF">DL897_03805</name>
</gene>
<proteinExistence type="predicted"/>
<sequence length="59" mass="6961">MDKSGMKEKLDQNEKNSIMNNWIQLFLVHFIANKSVDNLHKKKYHLLLGTPIWGVAFYI</sequence>
<evidence type="ECO:0000313" key="2">
    <source>
        <dbReference type="Proteomes" id="UP000251213"/>
    </source>
</evidence>
<dbReference type="AlphaFoldDB" id="A0A364K755"/>
<dbReference type="EMBL" id="QJKK01000002">
    <property type="protein sequence ID" value="RAL26135.1"/>
    <property type="molecule type" value="Genomic_DNA"/>
</dbReference>
<evidence type="ECO:0000313" key="1">
    <source>
        <dbReference type="EMBL" id="RAL26135.1"/>
    </source>
</evidence>
<reference evidence="1 2" key="1">
    <citation type="submission" date="2018-06" db="EMBL/GenBank/DDBJ databases">
        <title>Thermoflavimicrobium daqus sp. nov., a thermophilic microbe isolated from Moutai-flavour Daqu.</title>
        <authorList>
            <person name="Wang X."/>
            <person name="Zhou H."/>
        </authorList>
    </citation>
    <scope>NUCLEOTIDE SEQUENCE [LARGE SCALE GENOMIC DNA]</scope>
    <source>
        <strain evidence="1 2">FBKL4.011</strain>
    </source>
</reference>
<protein>
    <submittedName>
        <fullName evidence="1">Uncharacterized protein</fullName>
    </submittedName>
</protein>
<name>A0A364K755_9BACL</name>
<dbReference type="Proteomes" id="UP000251213">
    <property type="component" value="Unassembled WGS sequence"/>
</dbReference>
<organism evidence="1 2">
    <name type="scientific">Thermoflavimicrobium daqui</name>
    <dbReference type="NCBI Taxonomy" id="2137476"/>
    <lineage>
        <taxon>Bacteria</taxon>
        <taxon>Bacillati</taxon>
        <taxon>Bacillota</taxon>
        <taxon>Bacilli</taxon>
        <taxon>Bacillales</taxon>
        <taxon>Thermoactinomycetaceae</taxon>
        <taxon>Thermoflavimicrobium</taxon>
    </lineage>
</organism>
<reference evidence="1 2" key="2">
    <citation type="submission" date="2018-06" db="EMBL/GenBank/DDBJ databases">
        <authorList>
            <person name="Zhirakovskaya E."/>
        </authorList>
    </citation>
    <scope>NUCLEOTIDE SEQUENCE [LARGE SCALE GENOMIC DNA]</scope>
    <source>
        <strain evidence="1 2">FBKL4.011</strain>
    </source>
</reference>
<accession>A0A364K755</accession>